<evidence type="ECO:0000256" key="4">
    <source>
        <dbReference type="SAM" id="SignalP"/>
    </source>
</evidence>
<proteinExistence type="inferred from homology"/>
<evidence type="ECO:0000256" key="3">
    <source>
        <dbReference type="ARBA" id="ARBA00022801"/>
    </source>
</evidence>
<dbReference type="GO" id="GO:0009986">
    <property type="term" value="C:cell surface"/>
    <property type="evidence" value="ECO:0007669"/>
    <property type="project" value="TreeGrafter"/>
</dbReference>
<gene>
    <name evidence="5" type="ORF">PMKS-000477</name>
</gene>
<dbReference type="InterPro" id="IPR050732">
    <property type="entry name" value="Beta-glucan_modifiers"/>
</dbReference>
<dbReference type="GO" id="GO:0009277">
    <property type="term" value="C:fungal-type cell wall"/>
    <property type="evidence" value="ECO:0007669"/>
    <property type="project" value="TreeGrafter"/>
</dbReference>
<dbReference type="SUPFAM" id="SSF51445">
    <property type="entry name" value="(Trans)glycosidases"/>
    <property type="match status" value="1"/>
</dbReference>
<sequence>MLLKQTAVIPILSLLSLALAAPFEHHKHFRHAKRDADVDVVTVTVQQNQNYVYEQSSSDPVVAPSSAAYGQYQYQPQSASSSAAYGPVYSSGTAAEDNGYQGASSATTAQFSSATSSSSTSSPGDGSVGSYAQQGKGISYSPYSNNGACKSSSEIQSDMATLSSFSVIRIYAPDCSVVSAMLSSIGSNQQIFAGLYYMESLETDVQTLAEQVTSSSRGWDAIYAVAVGNEWVNSGAYDAGTVASAVSKGRSLLSSQGFNGKVVTVDTVPAYQSNPSLCDASDFAAVNQHAFWNGNTAPEDSGSFIQNSISSMKSLCNKDVLICETGWPTQGSTYGSQGVPGTSQQLAAVKSIAEAVGEDVIFFTTFNDPWKQPGAYGVEQYWGLFD</sequence>
<dbReference type="InterPro" id="IPR017853">
    <property type="entry name" value="GH"/>
</dbReference>
<dbReference type="EMBL" id="BDGI01000016">
    <property type="protein sequence ID" value="GAV27016.1"/>
    <property type="molecule type" value="Genomic_DNA"/>
</dbReference>
<feature type="chain" id="PRO_5010279207" evidence="4">
    <location>
        <begin position="21"/>
        <end position="386"/>
    </location>
</feature>
<evidence type="ECO:0000256" key="2">
    <source>
        <dbReference type="ARBA" id="ARBA00008773"/>
    </source>
</evidence>
<accession>A0A1Q2YBT0</accession>
<dbReference type="AlphaFoldDB" id="A0A1Q2YBT0"/>
<evidence type="ECO:0000313" key="6">
    <source>
        <dbReference type="Proteomes" id="UP000186136"/>
    </source>
</evidence>
<keyword evidence="4" id="KW-0732">Signal</keyword>
<comment type="similarity">
    <text evidence="2">Belongs to the glycosyl hydrolase 17 family.</text>
</comment>
<evidence type="ECO:0000313" key="5">
    <source>
        <dbReference type="EMBL" id="GAV27016.1"/>
    </source>
</evidence>
<keyword evidence="6" id="KW-1185">Reference proteome</keyword>
<dbReference type="PANTHER" id="PTHR16631:SF14">
    <property type="entry name" value="FAMILY 17 GLUCOSIDASE SCW10-RELATED"/>
    <property type="match status" value="1"/>
</dbReference>
<protein>
    <submittedName>
        <fullName evidence="5">Uncharacterized protein</fullName>
    </submittedName>
</protein>
<evidence type="ECO:0000256" key="1">
    <source>
        <dbReference type="ARBA" id="ARBA00004196"/>
    </source>
</evidence>
<feature type="signal peptide" evidence="4">
    <location>
        <begin position="1"/>
        <end position="20"/>
    </location>
</feature>
<organism evidence="5 6">
    <name type="scientific">Pichia membranifaciens</name>
    <dbReference type="NCBI Taxonomy" id="4926"/>
    <lineage>
        <taxon>Eukaryota</taxon>
        <taxon>Fungi</taxon>
        <taxon>Dikarya</taxon>
        <taxon>Ascomycota</taxon>
        <taxon>Saccharomycotina</taxon>
        <taxon>Pichiomycetes</taxon>
        <taxon>Pichiales</taxon>
        <taxon>Pichiaceae</taxon>
        <taxon>Pichia</taxon>
    </lineage>
</organism>
<comment type="caution">
    <text evidence="5">The sequence shown here is derived from an EMBL/GenBank/DDBJ whole genome shotgun (WGS) entry which is preliminary data.</text>
</comment>
<dbReference type="Gene3D" id="3.20.20.80">
    <property type="entry name" value="Glycosidases"/>
    <property type="match status" value="1"/>
</dbReference>
<dbReference type="GO" id="GO:0042973">
    <property type="term" value="F:glucan endo-1,3-beta-D-glucosidase activity"/>
    <property type="evidence" value="ECO:0007669"/>
    <property type="project" value="TreeGrafter"/>
</dbReference>
<name>A0A1Q2YBT0_9ASCO</name>
<dbReference type="GO" id="GO:0005576">
    <property type="term" value="C:extracellular region"/>
    <property type="evidence" value="ECO:0007669"/>
    <property type="project" value="TreeGrafter"/>
</dbReference>
<keyword evidence="3" id="KW-0378">Hydrolase</keyword>
<dbReference type="Proteomes" id="UP000186136">
    <property type="component" value="Unassembled WGS sequence"/>
</dbReference>
<comment type="subcellular location">
    <subcellularLocation>
        <location evidence="1">Cell envelope</location>
    </subcellularLocation>
</comment>
<dbReference type="OrthoDB" id="941679at2759"/>
<dbReference type="GO" id="GO:0071555">
    <property type="term" value="P:cell wall organization"/>
    <property type="evidence" value="ECO:0007669"/>
    <property type="project" value="TreeGrafter"/>
</dbReference>
<dbReference type="PANTHER" id="PTHR16631">
    <property type="entry name" value="GLUCAN 1,3-BETA-GLUCOSIDASE"/>
    <property type="match status" value="1"/>
</dbReference>
<reference evidence="5 6" key="1">
    <citation type="submission" date="2016-08" db="EMBL/GenBank/DDBJ databases">
        <title>Whole genome shotgun sequence of Pichia membranifaciens KS47-1.</title>
        <authorList>
            <person name="Konishi M."/>
            <person name="Ishida M."/>
            <person name="Arakawa T."/>
            <person name="Kato Y."/>
            <person name="Horiuchi J."/>
        </authorList>
    </citation>
    <scope>NUCLEOTIDE SEQUENCE [LARGE SCALE GENOMIC DNA]</scope>
    <source>
        <strain evidence="5 6">KS47-1</strain>
    </source>
</reference>